<dbReference type="GO" id="GO:0012505">
    <property type="term" value="C:endomembrane system"/>
    <property type="evidence" value="ECO:0007669"/>
    <property type="project" value="UniProtKB-SubCell"/>
</dbReference>
<dbReference type="GO" id="GO:0006874">
    <property type="term" value="P:intracellular calcium ion homeostasis"/>
    <property type="evidence" value="ECO:0007669"/>
    <property type="project" value="TreeGrafter"/>
</dbReference>
<accession>A0A6A6EBC6</accession>
<evidence type="ECO:0000259" key="9">
    <source>
        <dbReference type="Pfam" id="PF01699"/>
    </source>
</evidence>
<dbReference type="InterPro" id="IPR004837">
    <property type="entry name" value="NaCa_Exmemb"/>
</dbReference>
<evidence type="ECO:0000256" key="4">
    <source>
        <dbReference type="ARBA" id="ARBA00022692"/>
    </source>
</evidence>
<evidence type="ECO:0000256" key="7">
    <source>
        <dbReference type="ARBA" id="ARBA00023136"/>
    </source>
</evidence>
<feature type="transmembrane region" description="Helical" evidence="8">
    <location>
        <begin position="352"/>
        <end position="371"/>
    </location>
</feature>
<keyword evidence="11" id="KW-1185">Reference proteome</keyword>
<dbReference type="GO" id="GO:0015369">
    <property type="term" value="F:calcium:proton antiporter activity"/>
    <property type="evidence" value="ECO:0007669"/>
    <property type="project" value="UniProtKB-ARBA"/>
</dbReference>
<dbReference type="InterPro" id="IPR004713">
    <property type="entry name" value="CaH_exchang"/>
</dbReference>
<feature type="domain" description="Sodium/calcium exchanger membrane region" evidence="9">
    <location>
        <begin position="44"/>
        <end position="191"/>
    </location>
</feature>
<feature type="transmembrane region" description="Helical" evidence="8">
    <location>
        <begin position="12"/>
        <end position="38"/>
    </location>
</feature>
<evidence type="ECO:0000313" key="11">
    <source>
        <dbReference type="Proteomes" id="UP000800200"/>
    </source>
</evidence>
<dbReference type="OrthoDB" id="10369245at2759"/>
<comment type="subcellular location">
    <subcellularLocation>
        <location evidence="1">Endomembrane system</location>
        <topology evidence="1">Multi-pass membrane protein</topology>
    </subcellularLocation>
</comment>
<dbReference type="EMBL" id="ML994623">
    <property type="protein sequence ID" value="KAF2188473.1"/>
    <property type="molecule type" value="Genomic_DNA"/>
</dbReference>
<evidence type="ECO:0000256" key="3">
    <source>
        <dbReference type="ARBA" id="ARBA00022448"/>
    </source>
</evidence>
<keyword evidence="5 8" id="KW-1133">Transmembrane helix</keyword>
<feature type="transmembrane region" description="Helical" evidence="8">
    <location>
        <begin position="109"/>
        <end position="128"/>
    </location>
</feature>
<keyword evidence="6" id="KW-0406">Ion transport</keyword>
<dbReference type="Gene3D" id="1.20.1420.30">
    <property type="entry name" value="NCX, central ion-binding region"/>
    <property type="match status" value="1"/>
</dbReference>
<feature type="transmembrane region" description="Helical" evidence="8">
    <location>
        <begin position="290"/>
        <end position="316"/>
    </location>
</feature>
<proteinExistence type="inferred from homology"/>
<evidence type="ECO:0000256" key="2">
    <source>
        <dbReference type="ARBA" id="ARBA00008170"/>
    </source>
</evidence>
<keyword evidence="3" id="KW-0813">Transport</keyword>
<keyword evidence="7 8" id="KW-0472">Membrane</keyword>
<name>A0A6A6EBC6_9PEZI</name>
<protein>
    <recommendedName>
        <fullName evidence="9">Sodium/calcium exchanger membrane region domain-containing protein</fullName>
    </recommendedName>
</protein>
<dbReference type="PANTHER" id="PTHR31503:SF20">
    <property type="entry name" value="CA(2+)_H(+) EXCHANGER, PUTATIVE (EUROFUNG)-RELATED"/>
    <property type="match status" value="1"/>
</dbReference>
<keyword evidence="4 8" id="KW-0812">Transmembrane</keyword>
<evidence type="ECO:0000256" key="1">
    <source>
        <dbReference type="ARBA" id="ARBA00004127"/>
    </source>
</evidence>
<feature type="transmembrane region" description="Helical" evidence="8">
    <location>
        <begin position="253"/>
        <end position="270"/>
    </location>
</feature>
<dbReference type="Proteomes" id="UP000800200">
    <property type="component" value="Unassembled WGS sequence"/>
</dbReference>
<feature type="transmembrane region" description="Helical" evidence="8">
    <location>
        <begin position="44"/>
        <end position="63"/>
    </location>
</feature>
<organism evidence="10 11">
    <name type="scientific">Zopfia rhizophila CBS 207.26</name>
    <dbReference type="NCBI Taxonomy" id="1314779"/>
    <lineage>
        <taxon>Eukaryota</taxon>
        <taxon>Fungi</taxon>
        <taxon>Dikarya</taxon>
        <taxon>Ascomycota</taxon>
        <taxon>Pezizomycotina</taxon>
        <taxon>Dothideomycetes</taxon>
        <taxon>Dothideomycetes incertae sedis</taxon>
        <taxon>Zopfiaceae</taxon>
        <taxon>Zopfia</taxon>
    </lineage>
</organism>
<evidence type="ECO:0000256" key="5">
    <source>
        <dbReference type="ARBA" id="ARBA00022989"/>
    </source>
</evidence>
<reference evidence="10" key="1">
    <citation type="journal article" date="2020" name="Stud. Mycol.">
        <title>101 Dothideomycetes genomes: a test case for predicting lifestyles and emergence of pathogens.</title>
        <authorList>
            <person name="Haridas S."/>
            <person name="Albert R."/>
            <person name="Binder M."/>
            <person name="Bloem J."/>
            <person name="Labutti K."/>
            <person name="Salamov A."/>
            <person name="Andreopoulos B."/>
            <person name="Baker S."/>
            <person name="Barry K."/>
            <person name="Bills G."/>
            <person name="Bluhm B."/>
            <person name="Cannon C."/>
            <person name="Castanera R."/>
            <person name="Culley D."/>
            <person name="Daum C."/>
            <person name="Ezra D."/>
            <person name="Gonzalez J."/>
            <person name="Henrissat B."/>
            <person name="Kuo A."/>
            <person name="Liang C."/>
            <person name="Lipzen A."/>
            <person name="Lutzoni F."/>
            <person name="Magnuson J."/>
            <person name="Mondo S."/>
            <person name="Nolan M."/>
            <person name="Ohm R."/>
            <person name="Pangilinan J."/>
            <person name="Park H.-J."/>
            <person name="Ramirez L."/>
            <person name="Alfaro M."/>
            <person name="Sun H."/>
            <person name="Tritt A."/>
            <person name="Yoshinaga Y."/>
            <person name="Zwiers L.-H."/>
            <person name="Turgeon B."/>
            <person name="Goodwin S."/>
            <person name="Spatafora J."/>
            <person name="Crous P."/>
            <person name="Grigoriev I."/>
        </authorList>
    </citation>
    <scope>NUCLEOTIDE SEQUENCE</scope>
    <source>
        <strain evidence="10">CBS 207.26</strain>
    </source>
</reference>
<gene>
    <name evidence="10" type="ORF">K469DRAFT_565974</name>
</gene>
<feature type="transmembrane region" description="Helical" evidence="8">
    <location>
        <begin position="75"/>
        <end position="97"/>
    </location>
</feature>
<dbReference type="GO" id="GO:0000329">
    <property type="term" value="C:fungal-type vacuole membrane"/>
    <property type="evidence" value="ECO:0007669"/>
    <property type="project" value="TreeGrafter"/>
</dbReference>
<dbReference type="AlphaFoldDB" id="A0A6A6EBC6"/>
<dbReference type="InterPro" id="IPR044880">
    <property type="entry name" value="NCX_ion-bd_dom_sf"/>
</dbReference>
<evidence type="ECO:0000256" key="8">
    <source>
        <dbReference type="SAM" id="Phobius"/>
    </source>
</evidence>
<dbReference type="PANTHER" id="PTHR31503">
    <property type="entry name" value="VACUOLAR CALCIUM ION TRANSPORTER"/>
    <property type="match status" value="1"/>
</dbReference>
<feature type="transmembrane region" description="Helical" evidence="8">
    <location>
        <begin position="328"/>
        <end position="345"/>
    </location>
</feature>
<evidence type="ECO:0000256" key="6">
    <source>
        <dbReference type="ARBA" id="ARBA00023065"/>
    </source>
</evidence>
<feature type="domain" description="Sodium/calcium exchanger membrane region" evidence="9">
    <location>
        <begin position="228"/>
        <end position="370"/>
    </location>
</feature>
<evidence type="ECO:0000313" key="10">
    <source>
        <dbReference type="EMBL" id="KAF2188473.1"/>
    </source>
</evidence>
<comment type="similarity">
    <text evidence="2">Belongs to the Ca(2+):cation antiporter (CaCA) (TC 2.A.19) family.</text>
</comment>
<sequence length="372" mass="40106">MHTRADLSLKSQLRAILISCWWFGVLLVLSPVGFALNYANVHGVANFVINIAVMIPLAGMLGFAADQLSHYLGEVFGGLLVATFANAPELIFSILALRNRQVDIVQASLVGSVVSNALLVQGMTFCAACKSPGKMFNRHVAQASLIQFALCVSALSVVKSFPSLNEGARRASYGISAILILGYCCYFYLQLKYQSAPQKADEESCSTRDASVQQTQARKQPELTASVAMILLILLTALISFHSDFLVSSLSTVLVKIPATFVGLIMNPIIGNAAEHWTALREAYAGQIDLAMGVALGSAVQVANFLFPVIVLVACAMGVTDVTLDLDNLQFCSLLASLLLLTSTLRAERLDLWLGVSFILLYIIISVAAWFY</sequence>
<feature type="transmembrane region" description="Helical" evidence="8">
    <location>
        <begin position="170"/>
        <end position="189"/>
    </location>
</feature>
<dbReference type="Pfam" id="PF01699">
    <property type="entry name" value="Na_Ca_ex"/>
    <property type="match status" value="2"/>
</dbReference>
<feature type="transmembrane region" description="Helical" evidence="8">
    <location>
        <begin position="223"/>
        <end position="241"/>
    </location>
</feature>